<evidence type="ECO:0000313" key="11">
    <source>
        <dbReference type="EMBL" id="MDQ0644233.1"/>
    </source>
</evidence>
<keyword evidence="12" id="KW-1185">Reference proteome</keyword>
<feature type="transmembrane region" description="Helical" evidence="9">
    <location>
        <begin position="233"/>
        <end position="252"/>
    </location>
</feature>
<name>A0ABU0PA79_9MICO</name>
<evidence type="ECO:0000256" key="1">
    <source>
        <dbReference type="ARBA" id="ARBA00004651"/>
    </source>
</evidence>
<evidence type="ECO:0000256" key="9">
    <source>
        <dbReference type="SAM" id="Phobius"/>
    </source>
</evidence>
<dbReference type="SUPFAM" id="SSF103473">
    <property type="entry name" value="MFS general substrate transporter"/>
    <property type="match status" value="1"/>
</dbReference>
<feature type="transmembrane region" description="Helical" evidence="9">
    <location>
        <begin position="121"/>
        <end position="142"/>
    </location>
</feature>
<protein>
    <submittedName>
        <fullName evidence="11">DHA1 family bicyclomycin/chloramphenicol resistance-like MFS transporter</fullName>
    </submittedName>
</protein>
<dbReference type="InterPro" id="IPR036259">
    <property type="entry name" value="MFS_trans_sf"/>
</dbReference>
<feature type="region of interest" description="Disordered" evidence="8">
    <location>
        <begin position="418"/>
        <end position="437"/>
    </location>
</feature>
<dbReference type="Pfam" id="PF07690">
    <property type="entry name" value="MFS_1"/>
    <property type="match status" value="1"/>
</dbReference>
<organism evidence="11 12">
    <name type="scientific">Microbacterium murale</name>
    <dbReference type="NCBI Taxonomy" id="1081040"/>
    <lineage>
        <taxon>Bacteria</taxon>
        <taxon>Bacillati</taxon>
        <taxon>Actinomycetota</taxon>
        <taxon>Actinomycetes</taxon>
        <taxon>Micrococcales</taxon>
        <taxon>Microbacteriaceae</taxon>
        <taxon>Microbacterium</taxon>
    </lineage>
</organism>
<dbReference type="PROSITE" id="PS00216">
    <property type="entry name" value="SUGAR_TRANSPORT_1"/>
    <property type="match status" value="1"/>
</dbReference>
<dbReference type="PROSITE" id="PS50850">
    <property type="entry name" value="MFS"/>
    <property type="match status" value="1"/>
</dbReference>
<dbReference type="InterPro" id="IPR004812">
    <property type="entry name" value="Efflux_drug-R_Bcr/CmlA"/>
</dbReference>
<dbReference type="EMBL" id="JAUSXK010000001">
    <property type="protein sequence ID" value="MDQ0644233.1"/>
    <property type="molecule type" value="Genomic_DNA"/>
</dbReference>
<keyword evidence="7 9" id="KW-0472">Membrane</keyword>
<proteinExistence type="inferred from homology"/>
<dbReference type="InterPro" id="IPR050189">
    <property type="entry name" value="MFS_Efflux_Transporters"/>
</dbReference>
<feature type="transmembrane region" description="Helical" evidence="9">
    <location>
        <begin position="63"/>
        <end position="84"/>
    </location>
</feature>
<keyword evidence="4" id="KW-1003">Cell membrane</keyword>
<keyword evidence="3" id="KW-0813">Transport</keyword>
<dbReference type="InterPro" id="IPR011701">
    <property type="entry name" value="MFS"/>
</dbReference>
<sequence>MRTSDQAEEVQVRSRGQFDGAGAPRLTHGLLAVLCALMTLNPIVASMYLPALGIMADDLGTSIVGVQISLTAFFAGVAVGQLIVGALSDSLGRRRVLLLAFAVLTAASVFVALAPTLELLIASRVLQGLGAAAGVVVVRAIVADIGVGPQISRAYSLLMGTLAAGPLIASFSGTVLLQVSGWRSILVGTVIASTAFLVLAIVGVPESLPLHRRAAFSAIGMGAMYGRLLRDPVYVGFLLTMAFIFAGLTIYVNASSFVAQDVLGVDVWGFWLMFMAYGLAVFAGGWMNAPLSTRYGPRRMLLIDLAVAMAASALLVVVTIVDALNVPVYVSLIAIGCAGVAGVMANATTLALGRTPFAAGSGAALMGCIQFAFGAFAGPIGGFAGPHTALPMTVGMLACFVLSFAASRFARFHEGRAPRSLPADENPPAAPLGGGAL</sequence>
<feature type="transmembrane region" description="Helical" evidence="9">
    <location>
        <begin position="154"/>
        <end position="179"/>
    </location>
</feature>
<dbReference type="RefSeq" id="WP_307361754.1">
    <property type="nucleotide sequence ID" value="NZ_JAUSXK010000001.1"/>
</dbReference>
<feature type="transmembrane region" description="Helical" evidence="9">
    <location>
        <begin position="268"/>
        <end position="289"/>
    </location>
</feature>
<evidence type="ECO:0000256" key="5">
    <source>
        <dbReference type="ARBA" id="ARBA00022692"/>
    </source>
</evidence>
<evidence type="ECO:0000256" key="3">
    <source>
        <dbReference type="ARBA" id="ARBA00022448"/>
    </source>
</evidence>
<keyword evidence="6 9" id="KW-1133">Transmembrane helix</keyword>
<dbReference type="NCBIfam" id="TIGR00710">
    <property type="entry name" value="efflux_Bcr_CflA"/>
    <property type="match status" value="1"/>
</dbReference>
<keyword evidence="5 9" id="KW-0812">Transmembrane</keyword>
<dbReference type="InterPro" id="IPR020846">
    <property type="entry name" value="MFS_dom"/>
</dbReference>
<feature type="transmembrane region" description="Helical" evidence="9">
    <location>
        <begin position="326"/>
        <end position="345"/>
    </location>
</feature>
<comment type="subcellular location">
    <subcellularLocation>
        <location evidence="1">Cell membrane</location>
        <topology evidence="1">Multi-pass membrane protein</topology>
    </subcellularLocation>
</comment>
<evidence type="ECO:0000256" key="7">
    <source>
        <dbReference type="ARBA" id="ARBA00023136"/>
    </source>
</evidence>
<feature type="domain" description="Major facilitator superfamily (MFS) profile" evidence="10">
    <location>
        <begin position="30"/>
        <end position="411"/>
    </location>
</feature>
<dbReference type="Gene3D" id="1.20.1720.10">
    <property type="entry name" value="Multidrug resistance protein D"/>
    <property type="match status" value="1"/>
</dbReference>
<accession>A0ABU0PA79</accession>
<dbReference type="InterPro" id="IPR005829">
    <property type="entry name" value="Sugar_transporter_CS"/>
</dbReference>
<feature type="transmembrane region" description="Helical" evidence="9">
    <location>
        <begin position="357"/>
        <end position="377"/>
    </location>
</feature>
<evidence type="ECO:0000256" key="2">
    <source>
        <dbReference type="ARBA" id="ARBA00006236"/>
    </source>
</evidence>
<evidence type="ECO:0000256" key="4">
    <source>
        <dbReference type="ARBA" id="ARBA00022475"/>
    </source>
</evidence>
<comment type="similarity">
    <text evidence="2">Belongs to the major facilitator superfamily. Bcr/CmlA family.</text>
</comment>
<evidence type="ECO:0000259" key="10">
    <source>
        <dbReference type="PROSITE" id="PS50850"/>
    </source>
</evidence>
<dbReference type="PANTHER" id="PTHR43124">
    <property type="entry name" value="PURINE EFFLUX PUMP PBUE"/>
    <property type="match status" value="1"/>
</dbReference>
<feature type="transmembrane region" description="Helical" evidence="9">
    <location>
        <begin position="30"/>
        <end position="51"/>
    </location>
</feature>
<feature type="transmembrane region" description="Helical" evidence="9">
    <location>
        <begin position="96"/>
        <end position="115"/>
    </location>
</feature>
<evidence type="ECO:0000256" key="8">
    <source>
        <dbReference type="SAM" id="MobiDB-lite"/>
    </source>
</evidence>
<feature type="transmembrane region" description="Helical" evidence="9">
    <location>
        <begin position="301"/>
        <end position="320"/>
    </location>
</feature>
<gene>
    <name evidence="11" type="ORF">QFZ46_002393</name>
</gene>
<feature type="transmembrane region" description="Helical" evidence="9">
    <location>
        <begin position="185"/>
        <end position="204"/>
    </location>
</feature>
<dbReference type="Proteomes" id="UP001239085">
    <property type="component" value="Unassembled WGS sequence"/>
</dbReference>
<feature type="transmembrane region" description="Helical" evidence="9">
    <location>
        <begin position="389"/>
        <end position="410"/>
    </location>
</feature>
<dbReference type="PANTHER" id="PTHR43124:SF3">
    <property type="entry name" value="CHLORAMPHENICOL EFFLUX PUMP RV0191"/>
    <property type="match status" value="1"/>
</dbReference>
<evidence type="ECO:0000313" key="12">
    <source>
        <dbReference type="Proteomes" id="UP001239085"/>
    </source>
</evidence>
<evidence type="ECO:0000256" key="6">
    <source>
        <dbReference type="ARBA" id="ARBA00022989"/>
    </source>
</evidence>
<reference evidence="11 12" key="1">
    <citation type="submission" date="2023-07" db="EMBL/GenBank/DDBJ databases">
        <title>Comparative genomics of wheat-associated soil bacteria to identify genetic determinants of phenazine resistance.</title>
        <authorList>
            <person name="Mouncey N."/>
        </authorList>
    </citation>
    <scope>NUCLEOTIDE SEQUENCE [LARGE SCALE GENOMIC DNA]</scope>
    <source>
        <strain evidence="11 12">W2I7</strain>
    </source>
</reference>
<comment type="caution">
    <text evidence="11">The sequence shown here is derived from an EMBL/GenBank/DDBJ whole genome shotgun (WGS) entry which is preliminary data.</text>
</comment>